<feature type="signal peptide" evidence="1">
    <location>
        <begin position="1"/>
        <end position="22"/>
    </location>
</feature>
<dbReference type="EMBL" id="BMXF01000001">
    <property type="protein sequence ID" value="GHB62781.1"/>
    <property type="molecule type" value="Genomic_DNA"/>
</dbReference>
<organism evidence="2 3">
    <name type="scientific">Persicitalea jodogahamensis</name>
    <dbReference type="NCBI Taxonomy" id="402147"/>
    <lineage>
        <taxon>Bacteria</taxon>
        <taxon>Pseudomonadati</taxon>
        <taxon>Bacteroidota</taxon>
        <taxon>Cytophagia</taxon>
        <taxon>Cytophagales</taxon>
        <taxon>Spirosomataceae</taxon>
        <taxon>Persicitalea</taxon>
    </lineage>
</organism>
<protein>
    <recommendedName>
        <fullName evidence="4">Lipocalin-like domain-containing protein</fullName>
    </recommendedName>
</protein>
<feature type="chain" id="PRO_5035156300" description="Lipocalin-like domain-containing protein" evidence="1">
    <location>
        <begin position="23"/>
        <end position="148"/>
    </location>
</feature>
<gene>
    <name evidence="2" type="ORF">GCM10007390_15770</name>
</gene>
<reference evidence="2 3" key="1">
    <citation type="journal article" date="2014" name="Int. J. Syst. Evol. Microbiol.">
        <title>Complete genome sequence of Corynebacterium casei LMG S-19264T (=DSM 44701T), isolated from a smear-ripened cheese.</title>
        <authorList>
            <consortium name="US DOE Joint Genome Institute (JGI-PGF)"/>
            <person name="Walter F."/>
            <person name="Albersmeier A."/>
            <person name="Kalinowski J."/>
            <person name="Ruckert C."/>
        </authorList>
    </citation>
    <scope>NUCLEOTIDE SEQUENCE [LARGE SCALE GENOMIC DNA]</scope>
    <source>
        <strain evidence="2 3">KCTC 12866</strain>
    </source>
</reference>
<evidence type="ECO:0008006" key="4">
    <source>
        <dbReference type="Google" id="ProtNLM"/>
    </source>
</evidence>
<sequence length="148" mass="16378">MKKLGWLMILLFLAGCSSNESLSPAQSALQGKWQLTEFCLSPGDTSCPVQTATPATTQVLDFRADGTFLENRPQPGQSQAPIFSSGEYRLEAPDVIYFKFDPVVTSGFNGVIPPKVVEEVKWHYSLTGNLLILNPPCKERCAYTYKKI</sequence>
<proteinExistence type="predicted"/>
<keyword evidence="3" id="KW-1185">Reference proteome</keyword>
<dbReference type="PROSITE" id="PS51257">
    <property type="entry name" value="PROKAR_LIPOPROTEIN"/>
    <property type="match status" value="1"/>
</dbReference>
<keyword evidence="1" id="KW-0732">Signal</keyword>
<dbReference type="Proteomes" id="UP000598271">
    <property type="component" value="Unassembled WGS sequence"/>
</dbReference>
<evidence type="ECO:0000256" key="1">
    <source>
        <dbReference type="SAM" id="SignalP"/>
    </source>
</evidence>
<accession>A0A8J3G906</accession>
<dbReference type="RefSeq" id="WP_189563760.1">
    <property type="nucleotide sequence ID" value="NZ_BMXF01000001.1"/>
</dbReference>
<name>A0A8J3G906_9BACT</name>
<evidence type="ECO:0000313" key="3">
    <source>
        <dbReference type="Proteomes" id="UP000598271"/>
    </source>
</evidence>
<dbReference type="AlphaFoldDB" id="A0A8J3G906"/>
<comment type="caution">
    <text evidence="2">The sequence shown here is derived from an EMBL/GenBank/DDBJ whole genome shotgun (WGS) entry which is preliminary data.</text>
</comment>
<evidence type="ECO:0000313" key="2">
    <source>
        <dbReference type="EMBL" id="GHB62781.1"/>
    </source>
</evidence>